<accession>A0ABV8JVH2</accession>
<dbReference type="NCBIfam" id="TIGR03852">
    <property type="entry name" value="sucrose_gtfA"/>
    <property type="match status" value="1"/>
</dbReference>
<organism evidence="5 6">
    <name type="scientific">Euzebyella saccharophila</name>
    <dbReference type="NCBI Taxonomy" id="679664"/>
    <lineage>
        <taxon>Bacteria</taxon>
        <taxon>Pseudomonadati</taxon>
        <taxon>Bacteroidota</taxon>
        <taxon>Flavobacteriia</taxon>
        <taxon>Flavobacteriales</taxon>
        <taxon>Flavobacteriaceae</taxon>
        <taxon>Euzebyella</taxon>
    </lineage>
</organism>
<dbReference type="Proteomes" id="UP001595814">
    <property type="component" value="Unassembled WGS sequence"/>
</dbReference>
<dbReference type="PIRSF" id="PIRSF003059">
    <property type="entry name" value="Sucrose_phosphorylase"/>
    <property type="match status" value="1"/>
</dbReference>
<dbReference type="InterPro" id="IPR045857">
    <property type="entry name" value="O16G_dom_2"/>
</dbReference>
<dbReference type="SUPFAM" id="SSF51445">
    <property type="entry name" value="(Trans)glycosidases"/>
    <property type="match status" value="1"/>
</dbReference>
<dbReference type="PANTHER" id="PTHR38784">
    <property type="entry name" value="SUCROSE PHOSPHORYLASE"/>
    <property type="match status" value="1"/>
</dbReference>
<dbReference type="Gene3D" id="3.90.400.10">
    <property type="entry name" value="Oligo-1,6-glucosidase, Domain 2"/>
    <property type="match status" value="1"/>
</dbReference>
<evidence type="ECO:0000313" key="6">
    <source>
        <dbReference type="Proteomes" id="UP001595814"/>
    </source>
</evidence>
<dbReference type="RefSeq" id="WP_192463112.1">
    <property type="nucleotide sequence ID" value="NZ_JACYFJ010000006.1"/>
</dbReference>
<evidence type="ECO:0000313" key="5">
    <source>
        <dbReference type="EMBL" id="MFC4097626.1"/>
    </source>
</evidence>
<protein>
    <submittedName>
        <fullName evidence="5">Sucrose phosphorylase</fullName>
        <ecNumber evidence="5">2.4.1.7</ecNumber>
    </submittedName>
</protein>
<gene>
    <name evidence="5" type="primary">gtfA</name>
    <name evidence="5" type="ORF">ACFOUT_17200</name>
</gene>
<evidence type="ECO:0000256" key="2">
    <source>
        <dbReference type="ARBA" id="ARBA00022676"/>
    </source>
</evidence>
<evidence type="ECO:0000259" key="4">
    <source>
        <dbReference type="SMART" id="SM00642"/>
    </source>
</evidence>
<comment type="caution">
    <text evidence="5">The sequence shown here is derived from an EMBL/GenBank/DDBJ whole genome shotgun (WGS) entry which is preliminary data.</text>
</comment>
<reference evidence="6" key="1">
    <citation type="journal article" date="2019" name="Int. J. Syst. Evol. Microbiol.">
        <title>The Global Catalogue of Microorganisms (GCM) 10K type strain sequencing project: providing services to taxonomists for standard genome sequencing and annotation.</title>
        <authorList>
            <consortium name="The Broad Institute Genomics Platform"/>
            <consortium name="The Broad Institute Genome Sequencing Center for Infectious Disease"/>
            <person name="Wu L."/>
            <person name="Ma J."/>
        </authorList>
    </citation>
    <scope>NUCLEOTIDE SEQUENCE [LARGE SCALE GENOMIC DNA]</scope>
    <source>
        <strain evidence="6">CECT 7477</strain>
    </source>
</reference>
<name>A0ABV8JVH2_9FLAO</name>
<proteinExistence type="inferred from homology"/>
<keyword evidence="3 5" id="KW-0808">Transferase</keyword>
<dbReference type="CDD" id="cd11355">
    <property type="entry name" value="AmyAc_Sucrose_phosphorylase"/>
    <property type="match status" value="1"/>
</dbReference>
<dbReference type="EMBL" id="JBHSAW010000023">
    <property type="protein sequence ID" value="MFC4097626.1"/>
    <property type="molecule type" value="Genomic_DNA"/>
</dbReference>
<comment type="similarity">
    <text evidence="1">Belongs to the glycosyl hydrolase 13 family. Sucrose phosphorylase subfamily.</text>
</comment>
<dbReference type="InterPro" id="IPR017853">
    <property type="entry name" value="GH"/>
</dbReference>
<evidence type="ECO:0000256" key="1">
    <source>
        <dbReference type="ARBA" id="ARBA00008452"/>
    </source>
</evidence>
<dbReference type="EC" id="2.4.1.7" evidence="5"/>
<dbReference type="InterPro" id="IPR006047">
    <property type="entry name" value="GH13_cat_dom"/>
</dbReference>
<dbReference type="SMART" id="SM00642">
    <property type="entry name" value="Aamy"/>
    <property type="match status" value="1"/>
</dbReference>
<dbReference type="GO" id="GO:0009018">
    <property type="term" value="F:sucrose phosphorylase activity"/>
    <property type="evidence" value="ECO:0007669"/>
    <property type="project" value="UniProtKB-EC"/>
</dbReference>
<keyword evidence="2 5" id="KW-0328">Glycosyltransferase</keyword>
<sequence length="486" mass="54921">MQNKVQLITYVDRIGCENISDLKSLIQNQFKGLFGGVHLLPFFNPIDGEDAGFDPKNHAQIDPRLGNWNDLKSLSEEVDIMADLIVNHISAESEQFQNYLEKGEKSEFNELILTEDKVFPNGASKEEITKIYRPRPGLPFTKFTLADGAEKNVWTTFTSNQIDIDVTSKKGEEYLDNILQTFEASGVTMIRLDAAGYAIKKAGTSCFMIDETFEFISAITEKARAKGIAVLVEIHSFYQTQIEIAKRVDYVYDFALPVLVLDTLFNKDAGNLKNWLAISPRNVVTVLDTHDGIGIVDVASEDGKPGLIKDDVLSDIVEKMHKNSSGTSRKATGAAASNLDLYQVNSTYFEALGRNEKEYLIARCIQFFVPGVPQVYYVGLLAGENDMALLKETNVGRDINRHFYTLKEIDERIDSYFFQNFKKLIVLRNSHPAFEGIFEVKDTKSNVLHLKWLNGKEWAELFVYLDVMEVEIIYSESSLEQKLTFS</sequence>
<dbReference type="Gene3D" id="3.20.20.80">
    <property type="entry name" value="Glycosidases"/>
    <property type="match status" value="1"/>
</dbReference>
<feature type="domain" description="Glycosyl hydrolase family 13 catalytic" evidence="4">
    <location>
        <begin position="8"/>
        <end position="428"/>
    </location>
</feature>
<dbReference type="InterPro" id="IPR022527">
    <property type="entry name" value="Sucrose_phospho"/>
</dbReference>
<dbReference type="Pfam" id="PF00128">
    <property type="entry name" value="Alpha-amylase"/>
    <property type="match status" value="1"/>
</dbReference>
<dbReference type="InterPro" id="IPR016377">
    <property type="entry name" value="Sucrose_GGa_phosphorylase-rel"/>
</dbReference>
<keyword evidence="6" id="KW-1185">Reference proteome</keyword>
<evidence type="ECO:0000256" key="3">
    <source>
        <dbReference type="ARBA" id="ARBA00022679"/>
    </source>
</evidence>
<dbReference type="PANTHER" id="PTHR38784:SF1">
    <property type="entry name" value="SUCROSE PHOSPHORYLASE"/>
    <property type="match status" value="1"/>
</dbReference>